<dbReference type="EMBL" id="ADGQ01000074">
    <property type="protein sequence ID" value="EFM63924.1"/>
    <property type="molecule type" value="Genomic_DNA"/>
</dbReference>
<feature type="transmembrane region" description="Helical" evidence="1">
    <location>
        <begin position="58"/>
        <end position="76"/>
    </location>
</feature>
<sequence>MSLEEQNENKNLEHLDKEALKLESGLEFENGEFLLVGDDGGQMSPEEKEALERRKKDAFLTLGLFSILELVLISFLNRRGIIPHTLPAFVVTVVIGFIIFAIVIKVLEKYFKL</sequence>
<evidence type="ECO:0000313" key="2">
    <source>
        <dbReference type="EMBL" id="EFM63924.1"/>
    </source>
</evidence>
<organism evidence="2 3">
    <name type="scientific">Peptostreptococcus stomatis DSM 17678</name>
    <dbReference type="NCBI Taxonomy" id="596315"/>
    <lineage>
        <taxon>Bacteria</taxon>
        <taxon>Bacillati</taxon>
        <taxon>Bacillota</taxon>
        <taxon>Clostridia</taxon>
        <taxon>Peptostreptococcales</taxon>
        <taxon>Peptostreptococcaceae</taxon>
        <taxon>Peptostreptococcus</taxon>
    </lineage>
</organism>
<keyword evidence="1" id="KW-0472">Membrane</keyword>
<protein>
    <submittedName>
        <fullName evidence="2">Uncharacterized protein</fullName>
    </submittedName>
</protein>
<proteinExistence type="predicted"/>
<dbReference type="RefSeq" id="WP_007791557.1">
    <property type="nucleotide sequence ID" value="NZ_ADGQ01000074.1"/>
</dbReference>
<feature type="transmembrane region" description="Helical" evidence="1">
    <location>
        <begin position="88"/>
        <end position="107"/>
    </location>
</feature>
<dbReference type="AlphaFoldDB" id="E0E5A5"/>
<accession>E0E5A5</accession>
<keyword evidence="1" id="KW-0812">Transmembrane</keyword>
<name>E0E5A5_9FIRM</name>
<evidence type="ECO:0000313" key="3">
    <source>
        <dbReference type="Proteomes" id="UP000003244"/>
    </source>
</evidence>
<gene>
    <name evidence="2" type="ORF">HMPREF0634_0075</name>
</gene>
<dbReference type="Proteomes" id="UP000003244">
    <property type="component" value="Unassembled WGS sequence"/>
</dbReference>
<dbReference type="GeneID" id="84801488"/>
<evidence type="ECO:0000256" key="1">
    <source>
        <dbReference type="SAM" id="Phobius"/>
    </source>
</evidence>
<comment type="caution">
    <text evidence="2">The sequence shown here is derived from an EMBL/GenBank/DDBJ whole genome shotgun (WGS) entry which is preliminary data.</text>
</comment>
<keyword evidence="1" id="KW-1133">Transmembrane helix</keyword>
<reference evidence="2 3" key="1">
    <citation type="submission" date="2010-08" db="EMBL/GenBank/DDBJ databases">
        <authorList>
            <person name="Harkins D.M."/>
            <person name="Madupu R."/>
            <person name="Durkin A.S."/>
            <person name="Torralba M."/>
            <person name="Methe B."/>
            <person name="Sutton G.G."/>
            <person name="Nelson K.E."/>
        </authorList>
    </citation>
    <scope>NUCLEOTIDE SEQUENCE [LARGE SCALE GENOMIC DNA]</scope>
    <source>
        <strain evidence="2 3">DSM 17678</strain>
    </source>
</reference>
<keyword evidence="3" id="KW-1185">Reference proteome</keyword>